<dbReference type="EMBL" id="CH991554">
    <property type="protein sequence ID" value="EDQ88557.1"/>
    <property type="molecule type" value="Genomic_DNA"/>
</dbReference>
<evidence type="ECO:0000313" key="2">
    <source>
        <dbReference type="EMBL" id="EDQ88557.1"/>
    </source>
</evidence>
<dbReference type="InterPro" id="IPR027267">
    <property type="entry name" value="AH/BAR_dom_sf"/>
</dbReference>
<dbReference type="GeneID" id="5892004"/>
<reference evidence="2 3" key="1">
    <citation type="journal article" date="2008" name="Nature">
        <title>The genome of the choanoflagellate Monosiga brevicollis and the origin of metazoans.</title>
        <authorList>
            <consortium name="JGI Sequencing"/>
            <person name="King N."/>
            <person name="Westbrook M.J."/>
            <person name="Young S.L."/>
            <person name="Kuo A."/>
            <person name="Abedin M."/>
            <person name="Chapman J."/>
            <person name="Fairclough S."/>
            <person name="Hellsten U."/>
            <person name="Isogai Y."/>
            <person name="Letunic I."/>
            <person name="Marr M."/>
            <person name="Pincus D."/>
            <person name="Putnam N."/>
            <person name="Rokas A."/>
            <person name="Wright K.J."/>
            <person name="Zuzow R."/>
            <person name="Dirks W."/>
            <person name="Good M."/>
            <person name="Goodstein D."/>
            <person name="Lemons D."/>
            <person name="Li W."/>
            <person name="Lyons J.B."/>
            <person name="Morris A."/>
            <person name="Nichols S."/>
            <person name="Richter D.J."/>
            <person name="Salamov A."/>
            <person name="Bork P."/>
            <person name="Lim W.A."/>
            <person name="Manning G."/>
            <person name="Miller W.T."/>
            <person name="McGinnis W."/>
            <person name="Shapiro H."/>
            <person name="Tjian R."/>
            <person name="Grigoriev I.V."/>
            <person name="Rokhsar D."/>
        </authorList>
    </citation>
    <scope>NUCLEOTIDE SEQUENCE [LARGE SCALE GENOMIC DNA]</scope>
    <source>
        <strain evidence="3">MX1 / ATCC 50154</strain>
    </source>
</reference>
<dbReference type="Proteomes" id="UP000001357">
    <property type="component" value="Unassembled WGS sequence"/>
</dbReference>
<dbReference type="Gene3D" id="1.20.1270.60">
    <property type="entry name" value="Arfaptin homology (AH) domain/BAR domain"/>
    <property type="match status" value="1"/>
</dbReference>
<dbReference type="KEGG" id="mbr:MONBRDRAFT_26122"/>
<evidence type="ECO:0000313" key="3">
    <source>
        <dbReference type="Proteomes" id="UP000001357"/>
    </source>
</evidence>
<name>A9V1F2_MONBE</name>
<proteinExistence type="predicted"/>
<feature type="region of interest" description="Disordered" evidence="1">
    <location>
        <begin position="110"/>
        <end position="149"/>
    </location>
</feature>
<accession>A9V1F2</accession>
<dbReference type="AlphaFoldDB" id="A9V1F2"/>
<dbReference type="RefSeq" id="XP_001746661.1">
    <property type="nucleotide sequence ID" value="XM_001746609.1"/>
</dbReference>
<dbReference type="SUPFAM" id="SSF103657">
    <property type="entry name" value="BAR/IMD domain-like"/>
    <property type="match status" value="1"/>
</dbReference>
<organism evidence="2 3">
    <name type="scientific">Monosiga brevicollis</name>
    <name type="common">Choanoflagellate</name>
    <dbReference type="NCBI Taxonomy" id="81824"/>
    <lineage>
        <taxon>Eukaryota</taxon>
        <taxon>Choanoflagellata</taxon>
        <taxon>Craspedida</taxon>
        <taxon>Salpingoecidae</taxon>
        <taxon>Monosiga</taxon>
    </lineage>
</organism>
<evidence type="ECO:0000256" key="1">
    <source>
        <dbReference type="SAM" id="MobiDB-lite"/>
    </source>
</evidence>
<protein>
    <submittedName>
        <fullName evidence="2">Uncharacterized protein</fullName>
    </submittedName>
</protein>
<sequence>MVSLCAASSLCRVCPPAVAHEKSAKDHAKGLASSHREALETYYTWAASRSDEGLTAVLQSLVLLEREWEKSQGRHARALKAKKEASSLILASERRITELQKAVDKARRQELQASREAAKALGRTPQQQERADAKLRQATQQRDGAEATHQSAVIAGARTNRSALRATWLEYYQHVARMHEEGALVARHCAEIVATLPDSVDDGYDDHLRELNEHIFNNTLTLLHKIQALPINAPPPPYEFLPNLLLHLKARSDTERERESVCVCVRVQEREFLK</sequence>
<dbReference type="InParanoid" id="A9V1F2"/>
<gene>
    <name evidence="2" type="ORF">MONBRDRAFT_26122</name>
</gene>
<keyword evidence="3" id="KW-1185">Reference proteome</keyword>